<evidence type="ECO:0000259" key="3">
    <source>
        <dbReference type="Pfam" id="PF20177"/>
    </source>
</evidence>
<organism evidence="4 5">
    <name type="scientific">Kibdelosporangium banguiense</name>
    <dbReference type="NCBI Taxonomy" id="1365924"/>
    <lineage>
        <taxon>Bacteria</taxon>
        <taxon>Bacillati</taxon>
        <taxon>Actinomycetota</taxon>
        <taxon>Actinomycetes</taxon>
        <taxon>Pseudonocardiales</taxon>
        <taxon>Pseudonocardiaceae</taxon>
        <taxon>Kibdelosporangium</taxon>
    </lineage>
</organism>
<feature type="transmembrane region" description="Helical" evidence="2">
    <location>
        <begin position="136"/>
        <end position="156"/>
    </location>
</feature>
<evidence type="ECO:0000256" key="1">
    <source>
        <dbReference type="SAM" id="MobiDB-lite"/>
    </source>
</evidence>
<keyword evidence="2" id="KW-0472">Membrane</keyword>
<accession>A0ABS4T8T4</accession>
<reference evidence="4 5" key="1">
    <citation type="submission" date="2021-03" db="EMBL/GenBank/DDBJ databases">
        <title>Sequencing the genomes of 1000 actinobacteria strains.</title>
        <authorList>
            <person name="Klenk H.-P."/>
        </authorList>
    </citation>
    <scope>NUCLEOTIDE SEQUENCE [LARGE SCALE GENOMIC DNA]</scope>
    <source>
        <strain evidence="4 5">DSM 46670</strain>
    </source>
</reference>
<evidence type="ECO:0000313" key="5">
    <source>
        <dbReference type="Proteomes" id="UP001519332"/>
    </source>
</evidence>
<feature type="transmembrane region" description="Helical" evidence="2">
    <location>
        <begin position="63"/>
        <end position="83"/>
    </location>
</feature>
<dbReference type="InterPro" id="IPR046672">
    <property type="entry name" value="DUF6542"/>
</dbReference>
<keyword evidence="2" id="KW-1133">Transmembrane helix</keyword>
<protein>
    <recommendedName>
        <fullName evidence="3">DUF6542 domain-containing protein</fullName>
    </recommendedName>
</protein>
<dbReference type="Proteomes" id="UP001519332">
    <property type="component" value="Unassembled WGS sequence"/>
</dbReference>
<comment type="caution">
    <text evidence="4">The sequence shown here is derived from an EMBL/GenBank/DDBJ whole genome shotgun (WGS) entry which is preliminary data.</text>
</comment>
<dbReference type="EMBL" id="JAGINW010000001">
    <property type="protein sequence ID" value="MBP2320830.1"/>
    <property type="molecule type" value="Genomic_DNA"/>
</dbReference>
<dbReference type="RefSeq" id="WP_209635320.1">
    <property type="nucleotide sequence ID" value="NZ_JAGINW010000001.1"/>
</dbReference>
<evidence type="ECO:0000313" key="4">
    <source>
        <dbReference type="EMBL" id="MBP2320830.1"/>
    </source>
</evidence>
<feature type="transmembrane region" description="Helical" evidence="2">
    <location>
        <begin position="32"/>
        <end position="51"/>
    </location>
</feature>
<name>A0ABS4T8T4_9PSEU</name>
<feature type="region of interest" description="Disordered" evidence="1">
    <location>
        <begin position="161"/>
        <end position="302"/>
    </location>
</feature>
<proteinExistence type="predicted"/>
<dbReference type="Pfam" id="PF20177">
    <property type="entry name" value="DUF6542"/>
    <property type="match status" value="1"/>
</dbReference>
<sequence>MTATRDRDSDLDTDAAEAAWDERPVFGSRRGLPWWAAVLVALLLSVAGAVVDKGRLVDDQRLTAFGLYHALFLAGCLLAVLAVQRRNLFGPMVQPPLIFAVTFIPVQFMAREAGQSTETGGKKLIFEVALPLASSFPWMAGATAATIVIGVIRLFAQRNPERGTGSLDAEESRPPRRDKDRDRDRDDDRPRRPARDRDERPSKPARPPRDDWDRDDRDRAPERDRGRQRPPQATRREQSPPPRRPSRDDRDRDRGERSDRGERRERSDRGERGNRSEAPPRRNPPRPRDQGDRPQQGRRPRD</sequence>
<feature type="compositionally biased region" description="Basic and acidic residues" evidence="1">
    <location>
        <begin position="170"/>
        <end position="227"/>
    </location>
</feature>
<keyword evidence="5" id="KW-1185">Reference proteome</keyword>
<feature type="domain" description="DUF6542" evidence="3">
    <location>
        <begin position="31"/>
        <end position="158"/>
    </location>
</feature>
<feature type="compositionally biased region" description="Basic and acidic residues" evidence="1">
    <location>
        <begin position="245"/>
        <end position="292"/>
    </location>
</feature>
<keyword evidence="2" id="KW-0812">Transmembrane</keyword>
<gene>
    <name evidence="4" type="ORF">JOF56_001215</name>
</gene>
<evidence type="ECO:0000256" key="2">
    <source>
        <dbReference type="SAM" id="Phobius"/>
    </source>
</evidence>